<comment type="similarity">
    <text evidence="2">Belongs to the outer membrane factor (OMF) (TC 1.B.17) family.</text>
</comment>
<dbReference type="PANTHER" id="PTHR30026:SF21">
    <property type="entry name" value="SLR1270 PROTEIN"/>
    <property type="match status" value="1"/>
</dbReference>
<evidence type="ECO:0000313" key="10">
    <source>
        <dbReference type="Proteomes" id="UP000235731"/>
    </source>
</evidence>
<evidence type="ECO:0000256" key="7">
    <source>
        <dbReference type="ARBA" id="ARBA00023237"/>
    </source>
</evidence>
<dbReference type="InterPro" id="IPR003423">
    <property type="entry name" value="OMP_efflux"/>
</dbReference>
<protein>
    <submittedName>
        <fullName evidence="9">TolC family protein</fullName>
    </submittedName>
</protein>
<dbReference type="GO" id="GO:0015562">
    <property type="term" value="F:efflux transmembrane transporter activity"/>
    <property type="evidence" value="ECO:0007669"/>
    <property type="project" value="InterPro"/>
</dbReference>
<dbReference type="GO" id="GO:1990281">
    <property type="term" value="C:efflux pump complex"/>
    <property type="evidence" value="ECO:0007669"/>
    <property type="project" value="TreeGrafter"/>
</dbReference>
<keyword evidence="3" id="KW-0813">Transport</keyword>
<name>A0A2N7PKA4_9BACT</name>
<dbReference type="AlphaFoldDB" id="A0A2N7PKA4"/>
<keyword evidence="8" id="KW-0175">Coiled coil</keyword>
<dbReference type="Proteomes" id="UP000235731">
    <property type="component" value="Unassembled WGS sequence"/>
</dbReference>
<dbReference type="PANTHER" id="PTHR30026">
    <property type="entry name" value="OUTER MEMBRANE PROTEIN TOLC"/>
    <property type="match status" value="1"/>
</dbReference>
<comment type="subcellular location">
    <subcellularLocation>
        <location evidence="1">Cell outer membrane</location>
    </subcellularLocation>
</comment>
<dbReference type="Pfam" id="PF02321">
    <property type="entry name" value="OEP"/>
    <property type="match status" value="1"/>
</dbReference>
<organism evidence="9 10">
    <name type="scientific">Caldimicrobium thiodismutans</name>
    <dbReference type="NCBI Taxonomy" id="1653476"/>
    <lineage>
        <taxon>Bacteria</taxon>
        <taxon>Pseudomonadati</taxon>
        <taxon>Thermodesulfobacteriota</taxon>
        <taxon>Thermodesulfobacteria</taxon>
        <taxon>Thermodesulfobacteriales</taxon>
        <taxon>Thermodesulfobacteriaceae</taxon>
        <taxon>Caldimicrobium</taxon>
    </lineage>
</organism>
<dbReference type="InterPro" id="IPR051906">
    <property type="entry name" value="TolC-like"/>
</dbReference>
<sequence length="313" mass="35972">MRKKNFFRIFQVVFFFFLIVAPLFARELSLKDFINLAIKNNLDLRAYQEEVKAAKLEYEAAKGARFPRLKLEEYFYRSDIPSQVFMFKLNQEDFKASDFEIKKLNNPSARNNFETRLTIELPIWLGGKIGAEIKAAEFHLKAIEDLYQRKEEEIILEVYKAYLFALLSKESIKVAESSIAEAKEALKIAKARYEAGTALLSDVKRAEVYLATAEESLVRAKNYYSVAKKRLEVITNTFLGDFEVAELTNLPEVNLEKIKKVALENRKDLKALEKEIQAKKNSYRAVLSENLPQISAFASYGLNDKDKPFGSEG</sequence>
<evidence type="ECO:0000256" key="4">
    <source>
        <dbReference type="ARBA" id="ARBA00022452"/>
    </source>
</evidence>
<gene>
    <name evidence="9" type="ORF">C0197_02660</name>
</gene>
<dbReference type="SUPFAM" id="SSF56954">
    <property type="entry name" value="Outer membrane efflux proteins (OEP)"/>
    <property type="match status" value="1"/>
</dbReference>
<evidence type="ECO:0000256" key="3">
    <source>
        <dbReference type="ARBA" id="ARBA00022448"/>
    </source>
</evidence>
<proteinExistence type="inferred from homology"/>
<dbReference type="EMBL" id="PNIE01000036">
    <property type="protein sequence ID" value="PMP63410.1"/>
    <property type="molecule type" value="Genomic_DNA"/>
</dbReference>
<dbReference type="GO" id="GO:0015288">
    <property type="term" value="F:porin activity"/>
    <property type="evidence" value="ECO:0007669"/>
    <property type="project" value="TreeGrafter"/>
</dbReference>
<evidence type="ECO:0000313" key="9">
    <source>
        <dbReference type="EMBL" id="PMP63410.1"/>
    </source>
</evidence>
<feature type="coiled-coil region" evidence="8">
    <location>
        <begin position="133"/>
        <end position="192"/>
    </location>
</feature>
<keyword evidence="7" id="KW-0998">Cell outer membrane</keyword>
<reference evidence="9 10" key="1">
    <citation type="submission" date="2018-01" db="EMBL/GenBank/DDBJ databases">
        <title>Metagenomic assembled genomes from two thermal pools in the Uzon Caldera, Kamchatka, Russia.</title>
        <authorList>
            <person name="Wilkins L."/>
            <person name="Ettinger C."/>
        </authorList>
    </citation>
    <scope>NUCLEOTIDE SEQUENCE [LARGE SCALE GENOMIC DNA]</scope>
    <source>
        <strain evidence="9">ZAV-15</strain>
    </source>
</reference>
<evidence type="ECO:0000256" key="5">
    <source>
        <dbReference type="ARBA" id="ARBA00022692"/>
    </source>
</evidence>
<keyword evidence="4" id="KW-1134">Transmembrane beta strand</keyword>
<evidence type="ECO:0000256" key="8">
    <source>
        <dbReference type="SAM" id="Coils"/>
    </source>
</evidence>
<feature type="non-terminal residue" evidence="9">
    <location>
        <position position="313"/>
    </location>
</feature>
<accession>A0A2N7PKA4</accession>
<evidence type="ECO:0000256" key="1">
    <source>
        <dbReference type="ARBA" id="ARBA00004442"/>
    </source>
</evidence>
<feature type="coiled-coil region" evidence="8">
    <location>
        <begin position="255"/>
        <end position="289"/>
    </location>
</feature>
<dbReference type="Gene3D" id="1.20.1600.10">
    <property type="entry name" value="Outer membrane efflux proteins (OEP)"/>
    <property type="match status" value="1"/>
</dbReference>
<keyword evidence="5" id="KW-0812">Transmembrane</keyword>
<evidence type="ECO:0000256" key="2">
    <source>
        <dbReference type="ARBA" id="ARBA00007613"/>
    </source>
</evidence>
<evidence type="ECO:0000256" key="6">
    <source>
        <dbReference type="ARBA" id="ARBA00023136"/>
    </source>
</evidence>
<keyword evidence="6" id="KW-0472">Membrane</keyword>
<comment type="caution">
    <text evidence="9">The sequence shown here is derived from an EMBL/GenBank/DDBJ whole genome shotgun (WGS) entry which is preliminary data.</text>
</comment>
<dbReference type="GO" id="GO:0009279">
    <property type="term" value="C:cell outer membrane"/>
    <property type="evidence" value="ECO:0007669"/>
    <property type="project" value="UniProtKB-SubCell"/>
</dbReference>